<keyword evidence="4" id="KW-0138">CF(0)</keyword>
<dbReference type="Proteomes" id="UP000243797">
    <property type="component" value="Unassembled WGS sequence"/>
</dbReference>
<dbReference type="STRING" id="2082308.A0A2K1QTM7"/>
<evidence type="ECO:0000256" key="1">
    <source>
        <dbReference type="ARBA" id="ARBA00004325"/>
    </source>
</evidence>
<evidence type="ECO:0000313" key="11">
    <source>
        <dbReference type="Proteomes" id="UP000243797"/>
    </source>
</evidence>
<dbReference type="AlphaFoldDB" id="A0A2K1QTM7"/>
<evidence type="ECO:0000256" key="3">
    <source>
        <dbReference type="ARBA" id="ARBA00022448"/>
    </source>
</evidence>
<keyword evidence="8" id="KW-0472">Membrane</keyword>
<comment type="similarity">
    <text evidence="2">Belongs to the ATPase g subunit family.</text>
</comment>
<dbReference type="GO" id="GO:0015078">
    <property type="term" value="F:proton transmembrane transporter activity"/>
    <property type="evidence" value="ECO:0007669"/>
    <property type="project" value="InterPro"/>
</dbReference>
<dbReference type="GO" id="GO:0031966">
    <property type="term" value="C:mitochondrial membrane"/>
    <property type="evidence" value="ECO:0007669"/>
    <property type="project" value="UniProtKB-SubCell"/>
</dbReference>
<keyword evidence="11" id="KW-1185">Reference proteome</keyword>
<name>A0A2K1QTM7_9PEZI</name>
<dbReference type="InterPro" id="IPR006808">
    <property type="entry name" value="ATP_synth_F0_gsu_mt"/>
</dbReference>
<dbReference type="FunCoup" id="A0A2K1QTM7">
    <property type="interactions" value="69"/>
</dbReference>
<accession>A0A2K1QTM7</accession>
<dbReference type="PANTHER" id="PTHR12386">
    <property type="entry name" value="ATP SYNTHASE SUBUNIT"/>
    <property type="match status" value="1"/>
</dbReference>
<evidence type="ECO:0000256" key="8">
    <source>
        <dbReference type="ARBA" id="ARBA00023136"/>
    </source>
</evidence>
<comment type="caution">
    <text evidence="10">The sequence shown here is derived from an EMBL/GenBank/DDBJ whole genome shotgun (WGS) entry which is preliminary data.</text>
</comment>
<dbReference type="Pfam" id="PF04718">
    <property type="entry name" value="ATP-synt_G"/>
    <property type="match status" value="1"/>
</dbReference>
<dbReference type="GO" id="GO:0015986">
    <property type="term" value="P:proton motive force-driven ATP synthesis"/>
    <property type="evidence" value="ECO:0007669"/>
    <property type="project" value="InterPro"/>
</dbReference>
<evidence type="ECO:0000256" key="2">
    <source>
        <dbReference type="ARBA" id="ARBA00005699"/>
    </source>
</evidence>
<dbReference type="GO" id="GO:0045259">
    <property type="term" value="C:proton-transporting ATP synthase complex"/>
    <property type="evidence" value="ECO:0007669"/>
    <property type="project" value="UniProtKB-KW"/>
</dbReference>
<reference evidence="10 11" key="1">
    <citation type="submission" date="2017-06" db="EMBL/GenBank/DDBJ databases">
        <title>Draft genome sequence of a variant of Elsinoe murrayae.</title>
        <authorList>
            <person name="Cheng Q."/>
        </authorList>
    </citation>
    <scope>NUCLEOTIDE SEQUENCE [LARGE SCALE GENOMIC DNA]</scope>
    <source>
        <strain evidence="10 11">CQ-2017a</strain>
    </source>
</reference>
<proteinExistence type="inferred from homology"/>
<sequence>MSSHLGRALMRRPQAIRLYARNASTSSEVAQGASKAKEAATSKASEGLSKVTSSAGPVLNKAGAALGNAANALGKVGGRTGKLIGFVQSLVPPTVYYGKVGLELGKLIVRNRKMSPPDAATFQSYLQPVLNTAKNPGSLLNVTPSPSAASPESVLSRIRNVDNQQLVSAAIVAAEVIGFFTVGEMIGRLKIVGYRTSGHAHGGEHH</sequence>
<keyword evidence="7" id="KW-0496">Mitochondrion</keyword>
<keyword evidence="3" id="KW-0813">Transport</keyword>
<dbReference type="OrthoDB" id="437at2759"/>
<evidence type="ECO:0000256" key="6">
    <source>
        <dbReference type="ARBA" id="ARBA00023065"/>
    </source>
</evidence>
<evidence type="ECO:0000313" key="10">
    <source>
        <dbReference type="EMBL" id="PNS18300.1"/>
    </source>
</evidence>
<comment type="subcellular location">
    <subcellularLocation>
        <location evidence="1">Mitochondrion membrane</location>
    </subcellularLocation>
</comment>
<keyword evidence="6" id="KW-0406">Ion transport</keyword>
<gene>
    <name evidence="10" type="ORF">CAC42_7669</name>
</gene>
<evidence type="ECO:0000256" key="5">
    <source>
        <dbReference type="ARBA" id="ARBA00022781"/>
    </source>
</evidence>
<evidence type="ECO:0000256" key="7">
    <source>
        <dbReference type="ARBA" id="ARBA00023128"/>
    </source>
</evidence>
<protein>
    <submittedName>
        <fullName evidence="10">ATP synthase subunit g, mitochondrial</fullName>
    </submittedName>
</protein>
<dbReference type="InParanoid" id="A0A2K1QTM7"/>
<keyword evidence="9" id="KW-0066">ATP synthesis</keyword>
<organism evidence="10 11">
    <name type="scientific">Sphaceloma murrayae</name>
    <dbReference type="NCBI Taxonomy" id="2082308"/>
    <lineage>
        <taxon>Eukaryota</taxon>
        <taxon>Fungi</taxon>
        <taxon>Dikarya</taxon>
        <taxon>Ascomycota</taxon>
        <taxon>Pezizomycotina</taxon>
        <taxon>Dothideomycetes</taxon>
        <taxon>Dothideomycetidae</taxon>
        <taxon>Myriangiales</taxon>
        <taxon>Elsinoaceae</taxon>
        <taxon>Sphaceloma</taxon>
    </lineage>
</organism>
<keyword evidence="5" id="KW-0375">Hydrogen ion transport</keyword>
<evidence type="ECO:0000256" key="4">
    <source>
        <dbReference type="ARBA" id="ARBA00022547"/>
    </source>
</evidence>
<dbReference type="EMBL" id="NKHZ01000043">
    <property type="protein sequence ID" value="PNS18300.1"/>
    <property type="molecule type" value="Genomic_DNA"/>
</dbReference>
<evidence type="ECO:0000256" key="9">
    <source>
        <dbReference type="ARBA" id="ARBA00023310"/>
    </source>
</evidence>